<dbReference type="eggNOG" id="KOG0158">
    <property type="taxonomic scope" value="Eukaryota"/>
</dbReference>
<dbReference type="PANTHER" id="PTHR24301">
    <property type="entry name" value="THROMBOXANE-A SYNTHASE"/>
    <property type="match status" value="1"/>
</dbReference>
<reference evidence="8" key="1">
    <citation type="submission" date="2013-06" db="EMBL/GenBank/DDBJ databases">
        <authorList>
            <person name="Zhao Q."/>
        </authorList>
    </citation>
    <scope>NUCLEOTIDE SEQUENCE</scope>
    <source>
        <strain evidence="8">cv. W1943</strain>
    </source>
</reference>
<dbReference type="PROSITE" id="PS00086">
    <property type="entry name" value="CYTOCHROME_P450"/>
    <property type="match status" value="1"/>
</dbReference>
<evidence type="ECO:0000256" key="1">
    <source>
        <dbReference type="ARBA" id="ARBA00022692"/>
    </source>
</evidence>
<organism evidence="7 8">
    <name type="scientific">Oryza rufipogon</name>
    <name type="common">Brownbeard rice</name>
    <name type="synonym">Asian wild rice</name>
    <dbReference type="NCBI Taxonomy" id="4529"/>
    <lineage>
        <taxon>Eukaryota</taxon>
        <taxon>Viridiplantae</taxon>
        <taxon>Streptophyta</taxon>
        <taxon>Embryophyta</taxon>
        <taxon>Tracheophyta</taxon>
        <taxon>Spermatophyta</taxon>
        <taxon>Magnoliopsida</taxon>
        <taxon>Liliopsida</taxon>
        <taxon>Poales</taxon>
        <taxon>Poaceae</taxon>
        <taxon>BOP clade</taxon>
        <taxon>Oryzoideae</taxon>
        <taxon>Oryzeae</taxon>
        <taxon>Oryzinae</taxon>
        <taxon>Oryza</taxon>
    </lineage>
</organism>
<dbReference type="AlphaFoldDB" id="A0A0E0NBV4"/>
<sequence length="687" mass="75217">MACHCKRGPLVSAPPPPSSRFSLSPSLSYGFYGFTPPPFFSLSPPPPPPAAATSGDGGGIRAGAFARGGRGSGADRSLEARAVAAARRPLCLARSRARLRSFHFHAKSSGHAEGNWDRGISQTPTNTDAAAVLHHQESTGEGRNASNQMVKNCWCVTRVTTRLPVLLLGSSLALLAVFLVYFYAPFWSLRTVPGPPTRFPIGHLHLLAKNGPDVFRAIAKEYGPIFRFHMGRQPLVIVANAELCKEVGIKKFKDIRNRSTPPPNVGTLHQDALFLTRDSTWSSMRNMVIPLYQPARLAGLIPTMQSYVDALVDNIAGCPDQDCIPFCQLSLCMAIDIIGKTAFGIEFGLSRKAADAAACDDGDDGDDDDVKEFLREYKKSMEFIKMDLSSSLSTILGLFLPCVQTPCKRLLRRVPGTADYKMDQNERRLCRRIDAIIAGRRRDRDAGDGAALDFIAALLDARESGGGGGHGGFALEDRHVRALAYEHLIAGTKTTAFTVSSVVYLVSCHPRVEERLLREIDGFAPRGRVPGADELHAGLPYLDQVIKEAMRFHLVSPLIARETSEPVEIAGHLLPKGTYVWLAPGVLARDAAQFPEPEEFRPERFAAGAAEERARHPYAHIPFGIGPRACVGHRFALQQVKLAAVGLYRRYVFRHSPAMESPLQFDFDLVLAFRHGVKLRAIKRTNT</sequence>
<feature type="binding site" description="axial binding residue" evidence="3">
    <location>
        <position position="630"/>
    </location>
    <ligand>
        <name>heme</name>
        <dbReference type="ChEBI" id="CHEBI:30413"/>
    </ligand>
    <ligandPart>
        <name>Fe</name>
        <dbReference type="ChEBI" id="CHEBI:18248"/>
    </ligandPart>
</feature>
<dbReference type="Pfam" id="PF00067">
    <property type="entry name" value="p450"/>
    <property type="match status" value="1"/>
</dbReference>
<evidence type="ECO:0000256" key="4">
    <source>
        <dbReference type="RuleBase" id="RU000461"/>
    </source>
</evidence>
<keyword evidence="6" id="KW-0472">Membrane</keyword>
<accession>A0A0E0NBV4</accession>
<feature type="compositionally biased region" description="Gly residues" evidence="5">
    <location>
        <begin position="55"/>
        <end position="72"/>
    </location>
</feature>
<evidence type="ECO:0000256" key="3">
    <source>
        <dbReference type="PIRSR" id="PIRSR602401-1"/>
    </source>
</evidence>
<dbReference type="GO" id="GO:0004497">
    <property type="term" value="F:monooxygenase activity"/>
    <property type="evidence" value="ECO:0007669"/>
    <property type="project" value="UniProtKB-KW"/>
</dbReference>
<dbReference type="SUPFAM" id="SSF48264">
    <property type="entry name" value="Cytochrome P450"/>
    <property type="match status" value="1"/>
</dbReference>
<dbReference type="OMA" id="EHKHEIR"/>
<dbReference type="PANTHER" id="PTHR24301:SF8">
    <property type="entry name" value="OS02G0221900 PROTEIN"/>
    <property type="match status" value="1"/>
</dbReference>
<dbReference type="InterPro" id="IPR001128">
    <property type="entry name" value="Cyt_P450"/>
</dbReference>
<feature type="region of interest" description="Disordered" evidence="5">
    <location>
        <begin position="42"/>
        <end position="74"/>
    </location>
</feature>
<evidence type="ECO:0008006" key="9">
    <source>
        <dbReference type="Google" id="ProtNLM"/>
    </source>
</evidence>
<comment type="cofactor">
    <cofactor evidence="3">
        <name>heme</name>
        <dbReference type="ChEBI" id="CHEBI:30413"/>
    </cofactor>
</comment>
<keyword evidence="8" id="KW-1185">Reference proteome</keyword>
<keyword evidence="2 6" id="KW-1133">Transmembrane helix</keyword>
<dbReference type="GO" id="GO:0016705">
    <property type="term" value="F:oxidoreductase activity, acting on paired donors, with incorporation or reduction of molecular oxygen"/>
    <property type="evidence" value="ECO:0007669"/>
    <property type="project" value="InterPro"/>
</dbReference>
<protein>
    <recommendedName>
        <fullName evidence="9">Thromboxane-A synthase</fullName>
    </recommendedName>
</protein>
<evidence type="ECO:0000313" key="8">
    <source>
        <dbReference type="Proteomes" id="UP000008022"/>
    </source>
</evidence>
<evidence type="ECO:0000256" key="5">
    <source>
        <dbReference type="SAM" id="MobiDB-lite"/>
    </source>
</evidence>
<evidence type="ECO:0000256" key="2">
    <source>
        <dbReference type="ARBA" id="ARBA00022989"/>
    </source>
</evidence>
<evidence type="ECO:0000313" key="7">
    <source>
        <dbReference type="EnsemblPlants" id="ORUFI02G09140.1"/>
    </source>
</evidence>
<keyword evidence="4" id="KW-0503">Monooxygenase</keyword>
<dbReference type="GO" id="GO:0020037">
    <property type="term" value="F:heme binding"/>
    <property type="evidence" value="ECO:0007669"/>
    <property type="project" value="InterPro"/>
</dbReference>
<keyword evidence="4" id="KW-0560">Oxidoreductase</keyword>
<proteinExistence type="inferred from homology"/>
<evidence type="ECO:0000256" key="6">
    <source>
        <dbReference type="SAM" id="Phobius"/>
    </source>
</evidence>
<dbReference type="PRINTS" id="PR00385">
    <property type="entry name" value="P450"/>
</dbReference>
<dbReference type="InterPro" id="IPR002401">
    <property type="entry name" value="Cyt_P450_E_grp-I"/>
</dbReference>
<dbReference type="Gramene" id="ORUFI02G09140.1">
    <property type="protein sequence ID" value="ORUFI02G09140.1"/>
    <property type="gene ID" value="ORUFI02G09140"/>
</dbReference>
<dbReference type="EnsemblPlants" id="ORUFI02G09140.1">
    <property type="protein sequence ID" value="ORUFI02G09140.1"/>
    <property type="gene ID" value="ORUFI02G09140"/>
</dbReference>
<reference evidence="7" key="2">
    <citation type="submission" date="2015-06" db="UniProtKB">
        <authorList>
            <consortium name="EnsemblPlants"/>
        </authorList>
    </citation>
    <scope>IDENTIFICATION</scope>
</reference>
<dbReference type="InterPro" id="IPR036396">
    <property type="entry name" value="Cyt_P450_sf"/>
</dbReference>
<keyword evidence="3 4" id="KW-0408">Iron</keyword>
<dbReference type="Proteomes" id="UP000008022">
    <property type="component" value="Unassembled WGS sequence"/>
</dbReference>
<name>A0A0E0NBV4_ORYRU</name>
<dbReference type="PRINTS" id="PR00463">
    <property type="entry name" value="EP450I"/>
</dbReference>
<comment type="similarity">
    <text evidence="4">Belongs to the cytochrome P450 family.</text>
</comment>
<keyword evidence="1 6" id="KW-0812">Transmembrane</keyword>
<dbReference type="GO" id="GO:0005506">
    <property type="term" value="F:iron ion binding"/>
    <property type="evidence" value="ECO:0007669"/>
    <property type="project" value="InterPro"/>
</dbReference>
<feature type="transmembrane region" description="Helical" evidence="6">
    <location>
        <begin position="165"/>
        <end position="184"/>
    </location>
</feature>
<dbReference type="InterPro" id="IPR017972">
    <property type="entry name" value="Cyt_P450_CS"/>
</dbReference>
<dbReference type="STRING" id="4529.A0A0E0NBV4"/>
<dbReference type="Gene3D" id="1.10.630.10">
    <property type="entry name" value="Cytochrome P450"/>
    <property type="match status" value="1"/>
</dbReference>
<keyword evidence="3 4" id="KW-0349">Heme</keyword>
<keyword evidence="3 4" id="KW-0479">Metal-binding</keyword>